<dbReference type="OrthoDB" id="9793746at2"/>
<feature type="transmembrane region" description="Helical" evidence="1">
    <location>
        <begin position="7"/>
        <end position="30"/>
    </location>
</feature>
<keyword evidence="4" id="KW-1185">Reference proteome</keyword>
<keyword evidence="1" id="KW-0472">Membrane</keyword>
<feature type="transmembrane region" description="Helical" evidence="1">
    <location>
        <begin position="114"/>
        <end position="131"/>
    </location>
</feature>
<sequence length="263" mass="28827">MNTIKNFILGILMGIANLVPGVSAGTIAIISGKYDDILTSASEFLSLKFSKKILLLLVPLFLGLIIAIFSFSSLIILLLDNYELYLMNIFVGLILGGLFLIFKEIDIKNTANLISFILSLVIFSLIFFFMNGSAENNVNFINLFFGGIIGASAMVLPGISGSSMLLIMGVYEPILQGVSDLDFSILLPVAAGIVFGIIFIVKLLSYLLKNYYQIIMSILLALTLSGGLKILPLTDNYFSYLFIILGIIFGILLENFFKINKRA</sequence>
<keyword evidence="1" id="KW-1133">Transmembrane helix</keyword>
<evidence type="ECO:0000313" key="4">
    <source>
        <dbReference type="Proteomes" id="UP000199322"/>
    </source>
</evidence>
<reference evidence="2 4" key="1">
    <citation type="submission" date="2016-10" db="EMBL/GenBank/DDBJ databases">
        <authorList>
            <person name="de Groot N.N."/>
        </authorList>
    </citation>
    <scope>NUCLEOTIDE SEQUENCE [LARGE SCALE GENOMIC DNA]</scope>
    <source>
        <strain evidence="2 4">WG14</strain>
    </source>
</reference>
<dbReference type="STRING" id="28234.SAMN04488588_0694"/>
<evidence type="ECO:0000313" key="2">
    <source>
        <dbReference type="EMBL" id="SDC24446.1"/>
    </source>
</evidence>
<evidence type="ECO:0000256" key="1">
    <source>
        <dbReference type="SAM" id="Phobius"/>
    </source>
</evidence>
<dbReference type="Proteomes" id="UP000297288">
    <property type="component" value="Unassembled WGS sequence"/>
</dbReference>
<keyword evidence="1" id="KW-0812">Transmembrane</keyword>
<dbReference type="AlphaFoldDB" id="A0A1G6K2C5"/>
<dbReference type="EMBL" id="SRME01000002">
    <property type="protein sequence ID" value="TGG88380.1"/>
    <property type="molecule type" value="Genomic_DNA"/>
</dbReference>
<feature type="transmembrane region" description="Helical" evidence="1">
    <location>
        <begin position="183"/>
        <end position="204"/>
    </location>
</feature>
<gene>
    <name evidence="3" type="ORF">E4650_04880</name>
    <name evidence="2" type="ORF">SAMN04488588_0694</name>
</gene>
<reference evidence="3 5" key="2">
    <citation type="submission" date="2019-04" db="EMBL/GenBank/DDBJ databases">
        <title>Draft genome sequence data and analysis of a Fermenting Bacterium, Geotoga petraea strain HO-Geo1, isolated from heavy-oil petroleum reservoir in Russia.</title>
        <authorList>
            <person name="Grouzdev D.S."/>
            <person name="Semenova E.M."/>
            <person name="Sokolova D.S."/>
            <person name="Tourova T.P."/>
            <person name="Poltaraus A.B."/>
            <person name="Nazina T.N."/>
        </authorList>
    </citation>
    <scope>NUCLEOTIDE SEQUENCE [LARGE SCALE GENOMIC DNA]</scope>
    <source>
        <strain evidence="3 5">HO-Geo1</strain>
    </source>
</reference>
<dbReference type="PANTHER" id="PTHR37308">
    <property type="entry name" value="INTEGRAL MEMBRANE PROTEIN"/>
    <property type="match status" value="1"/>
</dbReference>
<accession>A0A1G6K2C5</accession>
<name>A0A1G6K2C5_9BACT</name>
<dbReference type="InterPro" id="IPR007163">
    <property type="entry name" value="VCA0040-like"/>
</dbReference>
<dbReference type="PANTHER" id="PTHR37308:SF1">
    <property type="entry name" value="POLYPRENYL-PHOSPHATE TRANSPORTER"/>
    <property type="match status" value="1"/>
</dbReference>
<dbReference type="EMBL" id="FMYV01000002">
    <property type="protein sequence ID" value="SDC24446.1"/>
    <property type="molecule type" value="Genomic_DNA"/>
</dbReference>
<feature type="transmembrane region" description="Helical" evidence="1">
    <location>
        <begin position="237"/>
        <end position="257"/>
    </location>
</feature>
<feature type="transmembrane region" description="Helical" evidence="1">
    <location>
        <begin position="143"/>
        <end position="171"/>
    </location>
</feature>
<proteinExistence type="predicted"/>
<dbReference type="Pfam" id="PF04018">
    <property type="entry name" value="VCA0040-like"/>
    <property type="match status" value="1"/>
</dbReference>
<dbReference type="Proteomes" id="UP000199322">
    <property type="component" value="Unassembled WGS sequence"/>
</dbReference>
<dbReference type="RefSeq" id="WP_091402830.1">
    <property type="nucleotide sequence ID" value="NZ_FMYV01000002.1"/>
</dbReference>
<evidence type="ECO:0000313" key="3">
    <source>
        <dbReference type="EMBL" id="TGG88380.1"/>
    </source>
</evidence>
<feature type="transmembrane region" description="Helical" evidence="1">
    <location>
        <begin position="84"/>
        <end position="102"/>
    </location>
</feature>
<evidence type="ECO:0000313" key="5">
    <source>
        <dbReference type="Proteomes" id="UP000297288"/>
    </source>
</evidence>
<feature type="transmembrane region" description="Helical" evidence="1">
    <location>
        <begin position="211"/>
        <end position="231"/>
    </location>
</feature>
<organism evidence="2 4">
    <name type="scientific">Geotoga petraea</name>
    <dbReference type="NCBI Taxonomy" id="28234"/>
    <lineage>
        <taxon>Bacteria</taxon>
        <taxon>Thermotogati</taxon>
        <taxon>Thermotogota</taxon>
        <taxon>Thermotogae</taxon>
        <taxon>Petrotogales</taxon>
        <taxon>Petrotogaceae</taxon>
        <taxon>Geotoga</taxon>
    </lineage>
</organism>
<protein>
    <submittedName>
        <fullName evidence="3">DUF368 domain-containing protein</fullName>
    </submittedName>
    <submittedName>
        <fullName evidence="2">Putative membrane protein</fullName>
    </submittedName>
</protein>
<feature type="transmembrane region" description="Helical" evidence="1">
    <location>
        <begin position="53"/>
        <end position="77"/>
    </location>
</feature>